<name>A0A2W1K6S7_ACIFR</name>
<dbReference type="GO" id="GO:0005886">
    <property type="term" value="C:plasma membrane"/>
    <property type="evidence" value="ECO:0007669"/>
    <property type="project" value="UniProtKB-SubCell"/>
</dbReference>
<comment type="caution">
    <text evidence="7">The sequence shown here is derived from an EMBL/GenBank/DDBJ whole genome shotgun (WGS) entry which is preliminary data.</text>
</comment>
<evidence type="ECO:0000256" key="3">
    <source>
        <dbReference type="ARBA" id="ARBA00022519"/>
    </source>
</evidence>
<keyword evidence="4" id="KW-0808">Transferase</keyword>
<dbReference type="OrthoDB" id="9808633at2"/>
<keyword evidence="6" id="KW-0012">Acyltransferase</keyword>
<protein>
    <submittedName>
        <fullName evidence="7">Acyl-CoA synthetase</fullName>
    </submittedName>
</protein>
<dbReference type="CDD" id="cd07984">
    <property type="entry name" value="LPLAT_LABLAT-like"/>
    <property type="match status" value="1"/>
</dbReference>
<dbReference type="PIRSF" id="PIRSF028561">
    <property type="entry name" value="Ac_Trasf"/>
    <property type="match status" value="1"/>
</dbReference>
<dbReference type="RefSeq" id="WP_012536369.1">
    <property type="nucleotide sequence ID" value="NZ_AP025160.1"/>
</dbReference>
<evidence type="ECO:0000256" key="1">
    <source>
        <dbReference type="ARBA" id="ARBA00004533"/>
    </source>
</evidence>
<evidence type="ECO:0000256" key="4">
    <source>
        <dbReference type="ARBA" id="ARBA00022679"/>
    </source>
</evidence>
<keyword evidence="3" id="KW-0997">Cell inner membrane</keyword>
<dbReference type="AlphaFoldDB" id="A0A2W1K6S7"/>
<dbReference type="GO" id="GO:0016746">
    <property type="term" value="F:acyltransferase activity"/>
    <property type="evidence" value="ECO:0007669"/>
    <property type="project" value="UniProtKB-KW"/>
</dbReference>
<evidence type="ECO:0000256" key="2">
    <source>
        <dbReference type="ARBA" id="ARBA00022475"/>
    </source>
</evidence>
<organism evidence="7 8">
    <name type="scientific">Acidithiobacillus ferrooxidans</name>
    <name type="common">Thiobacillus ferrooxidans</name>
    <dbReference type="NCBI Taxonomy" id="920"/>
    <lineage>
        <taxon>Bacteria</taxon>
        <taxon>Pseudomonadati</taxon>
        <taxon>Pseudomonadota</taxon>
        <taxon>Acidithiobacillia</taxon>
        <taxon>Acidithiobacillales</taxon>
        <taxon>Acidithiobacillaceae</taxon>
        <taxon>Acidithiobacillus</taxon>
    </lineage>
</organism>
<sequence length="306" mass="34940">MLPTDQASIPPDQPSWAQHPERGSMAMLRVITWISMKLGRRQARLILHLIAGYFLLFAPTARRSSRAYLTRVLGQPAHIWQIYHHFLTFSATIHDRIDLLNNRFDLFDIHVHQPEAIETAVAAGQGVLLLGAHLGSFEVLRGVGQRHPGPRVVMVMYEQNAQRLNAMLSAINPLAKQNIIPPGRMDSMIRVQEELENGALVGLLGDRSFGKEKVQSVTFLGKPALWPSGPFRMAVILRRPIFFMVGLHTGPGKYEIFLEQLADFTDVERDEREAVVHQTMEKYVGLLEKYCHMAPYNWFNFFDFWQ</sequence>
<dbReference type="Proteomes" id="UP000248886">
    <property type="component" value="Unassembled WGS sequence"/>
</dbReference>
<dbReference type="PANTHER" id="PTHR30606:SF9">
    <property type="entry name" value="LIPID A BIOSYNTHESIS LAUROYLTRANSFERASE"/>
    <property type="match status" value="1"/>
</dbReference>
<keyword evidence="5" id="KW-0472">Membrane</keyword>
<proteinExistence type="predicted"/>
<comment type="subcellular location">
    <subcellularLocation>
        <location evidence="1">Cell inner membrane</location>
    </subcellularLocation>
</comment>
<evidence type="ECO:0000256" key="6">
    <source>
        <dbReference type="ARBA" id="ARBA00023315"/>
    </source>
</evidence>
<dbReference type="GeneID" id="65280140"/>
<gene>
    <name evidence="7" type="ORF">DN052_03665</name>
</gene>
<keyword evidence="2" id="KW-1003">Cell membrane</keyword>
<dbReference type="Pfam" id="PF03279">
    <property type="entry name" value="Lip_A_acyltrans"/>
    <property type="match status" value="1"/>
</dbReference>
<dbReference type="PANTHER" id="PTHR30606">
    <property type="entry name" value="LIPID A BIOSYNTHESIS LAUROYL ACYLTRANSFERASE"/>
    <property type="match status" value="1"/>
</dbReference>
<evidence type="ECO:0000313" key="8">
    <source>
        <dbReference type="Proteomes" id="UP000248886"/>
    </source>
</evidence>
<reference evidence="7 8" key="1">
    <citation type="submission" date="2018-06" db="EMBL/GenBank/DDBJ databases">
        <title>Draft sequence of Acidithiobacillus ferrooxidans CCM 4253.</title>
        <authorList>
            <person name="Moya-Beltran A."/>
            <person name="Castro M."/>
            <person name="Covarrubias P.C."/>
            <person name="Issotta F."/>
            <person name="Janiczek O."/>
            <person name="Mandl M."/>
            <person name="Kucera J."/>
            <person name="Quatrini R."/>
        </authorList>
    </citation>
    <scope>NUCLEOTIDE SEQUENCE [LARGE SCALE GENOMIC DNA]</scope>
    <source>
        <strain evidence="7 8">CCM 4253</strain>
    </source>
</reference>
<accession>A0A2W1K6S7</accession>
<dbReference type="GO" id="GO:0009247">
    <property type="term" value="P:glycolipid biosynthetic process"/>
    <property type="evidence" value="ECO:0007669"/>
    <property type="project" value="UniProtKB-ARBA"/>
</dbReference>
<dbReference type="EMBL" id="QKQP01000001">
    <property type="protein sequence ID" value="PZD82140.1"/>
    <property type="molecule type" value="Genomic_DNA"/>
</dbReference>
<dbReference type="InterPro" id="IPR004960">
    <property type="entry name" value="LipA_acyltrans"/>
</dbReference>
<evidence type="ECO:0000313" key="7">
    <source>
        <dbReference type="EMBL" id="PZD82140.1"/>
    </source>
</evidence>
<evidence type="ECO:0000256" key="5">
    <source>
        <dbReference type="ARBA" id="ARBA00023136"/>
    </source>
</evidence>
<dbReference type="InterPro" id="IPR014548">
    <property type="entry name" value="Ac_Trasf"/>
</dbReference>